<organism evidence="2 3">
    <name type="scientific">Aeromonas rivipollensis</name>
    <dbReference type="NCBI Taxonomy" id="948519"/>
    <lineage>
        <taxon>Bacteria</taxon>
        <taxon>Pseudomonadati</taxon>
        <taxon>Pseudomonadota</taxon>
        <taxon>Gammaproteobacteria</taxon>
        <taxon>Aeromonadales</taxon>
        <taxon>Aeromonadaceae</taxon>
        <taxon>Aeromonas</taxon>
    </lineage>
</organism>
<evidence type="ECO:0000259" key="1">
    <source>
        <dbReference type="SMART" id="SM00849"/>
    </source>
</evidence>
<dbReference type="Pfam" id="PF18050">
    <property type="entry name" value="Cyclophil_like2"/>
    <property type="match status" value="1"/>
</dbReference>
<dbReference type="Proteomes" id="UP000472827">
    <property type="component" value="Unassembled WGS sequence"/>
</dbReference>
<dbReference type="InterPro" id="IPR001279">
    <property type="entry name" value="Metallo-B-lactamas"/>
</dbReference>
<dbReference type="PANTHER" id="PTHR15032:SF4">
    <property type="entry name" value="N-ACYL-PHOSPHATIDYLETHANOLAMINE-HYDROLYZING PHOSPHOLIPASE D"/>
    <property type="match status" value="1"/>
</dbReference>
<name>A0ABX0D0A8_9GAMM</name>
<reference evidence="2 3" key="1">
    <citation type="submission" date="2020-02" db="EMBL/GenBank/DDBJ databases">
        <title>Genome sequencing of Aeromonas rivipollensis.</title>
        <authorList>
            <person name="Fono-Tamo Ubani E.K."/>
            <person name="Lekota K.E."/>
        </authorList>
    </citation>
    <scope>NUCLEOTIDE SEQUENCE [LARGE SCALE GENOMIC DNA]</scope>
    <source>
        <strain evidence="2 3">G78</strain>
    </source>
</reference>
<dbReference type="EMBL" id="JAAILA010000020">
    <property type="protein sequence ID" value="NEX89622.1"/>
    <property type="molecule type" value="Genomic_DNA"/>
</dbReference>
<feature type="domain" description="Metallo-beta-lactamase" evidence="1">
    <location>
        <begin position="112"/>
        <end position="318"/>
    </location>
</feature>
<dbReference type="InterPro" id="IPR041183">
    <property type="entry name" value="Cyclophilin-like"/>
</dbReference>
<proteinExistence type="predicted"/>
<dbReference type="Gene3D" id="3.60.15.10">
    <property type="entry name" value="Ribonuclease Z/Hydroxyacylglutathione hydrolase-like"/>
    <property type="match status" value="1"/>
</dbReference>
<accession>A0ABX0D0A8</accession>
<dbReference type="Gene3D" id="2.40.100.20">
    <property type="match status" value="1"/>
</dbReference>
<keyword evidence="3" id="KW-1185">Reference proteome</keyword>
<dbReference type="InterPro" id="IPR029000">
    <property type="entry name" value="Cyclophilin-like_dom_sf"/>
</dbReference>
<dbReference type="RefSeq" id="WP_163137337.1">
    <property type="nucleotide sequence ID" value="NZ_JAAILA010000020.1"/>
</dbReference>
<dbReference type="SUPFAM" id="SSF50891">
    <property type="entry name" value="Cyclophilin-like"/>
    <property type="match status" value="1"/>
</dbReference>
<comment type="caution">
    <text evidence="2">The sequence shown here is derived from an EMBL/GenBank/DDBJ whole genome shotgun (WGS) entry which is preliminary data.</text>
</comment>
<evidence type="ECO:0000313" key="2">
    <source>
        <dbReference type="EMBL" id="NEX89622.1"/>
    </source>
</evidence>
<dbReference type="SUPFAM" id="SSF56281">
    <property type="entry name" value="Metallo-hydrolase/oxidoreductase"/>
    <property type="match status" value="1"/>
</dbReference>
<dbReference type="InterPro" id="IPR036866">
    <property type="entry name" value="RibonucZ/Hydroxyglut_hydro"/>
</dbReference>
<evidence type="ECO:0000313" key="3">
    <source>
        <dbReference type="Proteomes" id="UP000472827"/>
    </source>
</evidence>
<protein>
    <submittedName>
        <fullName evidence="2">MBL fold metallo-hydrolase</fullName>
    </submittedName>
</protein>
<dbReference type="PANTHER" id="PTHR15032">
    <property type="entry name" value="N-ACYL-PHOSPHATIDYLETHANOLAMINE-HYDROLYZING PHOSPHOLIPASE D"/>
    <property type="match status" value="1"/>
</dbReference>
<gene>
    <name evidence="2" type="ORF">G4923_13065</name>
</gene>
<dbReference type="SMART" id="SM00849">
    <property type="entry name" value="Lactamase_B"/>
    <property type="match status" value="1"/>
</dbReference>
<dbReference type="Pfam" id="PF12706">
    <property type="entry name" value="Lactamase_B_2"/>
    <property type="match status" value="1"/>
</dbReference>
<sequence>MTTKTRTILPALLLIAVALAVAAMLFIRQPQMGAIPSGARLDAITRSPHYQGGEFQNLEPTPVLTGDSSTLSIILSGWLNPAKDLTPAAPLAAVKTDLHRLDRHADLLIWLGHSSYYVQLAGKRILIDPIFSDNAAPLPYANEAFAGSNPYSAGDFPDIDYLLITHDHWDHLDYPTLKALLPRVKAVVSGLGVGAHLERFGYPQARIHEADWNSTLQLDPELTIHLLPARHYSGRLFKKNQTLWVAFALKSARQTLFFSGDSGYGRHFADIGRRLGPIDLAVLDMGQYDPRWPLIHMTPEGAVKAAEDLQARALMPAHLGKFALANHPWMAPLDRISLASDGKPYRLLTPRIGQPLAMASLPDTTAWWQQEFAQNVTLSLNGQDNMRIKMTINGRTAVATLDDTPSARDFFSQLPLTLALEEYAQTEKIAYLPRKLTTQAAPEGIDPQVGDIAYYAPWGNLAIYYRDFGYSSGLIRLGRLASGLDALTAQPSGTLTIEAVK</sequence>